<accession>A0ABR8Q208</accession>
<dbReference type="PIRSF" id="PIRSF005902">
    <property type="entry name" value="DNase_TatD"/>
    <property type="match status" value="1"/>
</dbReference>
<dbReference type="GO" id="GO:0016787">
    <property type="term" value="F:hydrolase activity"/>
    <property type="evidence" value="ECO:0007669"/>
    <property type="project" value="UniProtKB-KW"/>
</dbReference>
<dbReference type="InterPro" id="IPR001130">
    <property type="entry name" value="TatD-like"/>
</dbReference>
<dbReference type="CDD" id="cd01310">
    <property type="entry name" value="TatD_DNAse"/>
    <property type="match status" value="1"/>
</dbReference>
<dbReference type="SUPFAM" id="SSF51556">
    <property type="entry name" value="Metallo-dependent hydrolases"/>
    <property type="match status" value="1"/>
</dbReference>
<organism evidence="2 3">
    <name type="scientific">Clostridium gallinarum</name>
    <dbReference type="NCBI Taxonomy" id="2762246"/>
    <lineage>
        <taxon>Bacteria</taxon>
        <taxon>Bacillati</taxon>
        <taxon>Bacillota</taxon>
        <taxon>Clostridia</taxon>
        <taxon>Eubacteriales</taxon>
        <taxon>Clostridiaceae</taxon>
        <taxon>Clostridium</taxon>
    </lineage>
</organism>
<dbReference type="Gene3D" id="3.20.20.140">
    <property type="entry name" value="Metal-dependent hydrolases"/>
    <property type="match status" value="1"/>
</dbReference>
<comment type="caution">
    <text evidence="2">The sequence shown here is derived from an EMBL/GenBank/DDBJ whole genome shotgun (WGS) entry which is preliminary data.</text>
</comment>
<proteinExistence type="predicted"/>
<dbReference type="Pfam" id="PF01026">
    <property type="entry name" value="TatD_DNase"/>
    <property type="match status" value="1"/>
</dbReference>
<dbReference type="RefSeq" id="WP_191749087.1">
    <property type="nucleotide sequence ID" value="NZ_JACSQZ010000011.1"/>
</dbReference>
<evidence type="ECO:0000313" key="2">
    <source>
        <dbReference type="EMBL" id="MBD7914463.1"/>
    </source>
</evidence>
<dbReference type="PANTHER" id="PTHR46124:SF2">
    <property type="entry name" value="D-AMINOACYL-TRNA DEACYLASE"/>
    <property type="match status" value="1"/>
</dbReference>
<dbReference type="PANTHER" id="PTHR46124">
    <property type="entry name" value="D-AMINOACYL-TRNA DEACYLASE"/>
    <property type="match status" value="1"/>
</dbReference>
<dbReference type="InterPro" id="IPR032466">
    <property type="entry name" value="Metal_Hydrolase"/>
</dbReference>
<name>A0ABR8Q208_9CLOT</name>
<keyword evidence="3" id="KW-1185">Reference proteome</keyword>
<protein>
    <submittedName>
        <fullName evidence="2">TatD family hydrolase</fullName>
    </submittedName>
</protein>
<sequence length="247" mass="29084">MYIDCHTHLDFFEENIDKAIEDINKNKILTLANSMDIESYIQNKEYSKMSKFIKPCFGVHPWKAAEYKGSLEELIPYIEESEIIGEIGLDYLWVEDRSTFHIQRKIFNFILEESIKRNKIINLHTKDAEEEIYNALKKFNYNKAIIHWYSGDIETLEKYIKLGCYFTISVDVGYSEKTNEVLRKIPMNKLLLETDGPTALEWVNGEYGYPSEIKRVYESVAEFKNIALNDLINIIENNFKRLFSKDS</sequence>
<reference evidence="2 3" key="1">
    <citation type="submission" date="2020-08" db="EMBL/GenBank/DDBJ databases">
        <title>A Genomic Blueprint of the Chicken Gut Microbiome.</title>
        <authorList>
            <person name="Gilroy R."/>
            <person name="Ravi A."/>
            <person name="Getino M."/>
            <person name="Pursley I."/>
            <person name="Horton D.L."/>
            <person name="Alikhan N.-F."/>
            <person name="Baker D."/>
            <person name="Gharbi K."/>
            <person name="Hall N."/>
            <person name="Watson M."/>
            <person name="Adriaenssens E.M."/>
            <person name="Foster-Nyarko E."/>
            <person name="Jarju S."/>
            <person name="Secka A."/>
            <person name="Antonio M."/>
            <person name="Oren A."/>
            <person name="Chaudhuri R."/>
            <person name="La Ragione R.M."/>
            <person name="Hildebrand F."/>
            <person name="Pallen M.J."/>
        </authorList>
    </citation>
    <scope>NUCLEOTIDE SEQUENCE [LARGE SCALE GENOMIC DNA]</scope>
    <source>
        <strain evidence="2 3">Sa3CUN1</strain>
    </source>
</reference>
<gene>
    <name evidence="2" type="ORF">H9660_04830</name>
</gene>
<dbReference type="Proteomes" id="UP000640335">
    <property type="component" value="Unassembled WGS sequence"/>
</dbReference>
<dbReference type="PROSITE" id="PS01091">
    <property type="entry name" value="TATD_3"/>
    <property type="match status" value="1"/>
</dbReference>
<keyword evidence="1 2" id="KW-0378">Hydrolase</keyword>
<dbReference type="EMBL" id="JACSQZ010000011">
    <property type="protein sequence ID" value="MBD7914463.1"/>
    <property type="molecule type" value="Genomic_DNA"/>
</dbReference>
<evidence type="ECO:0000313" key="3">
    <source>
        <dbReference type="Proteomes" id="UP000640335"/>
    </source>
</evidence>
<dbReference type="InterPro" id="IPR018228">
    <property type="entry name" value="DNase_TatD-rel_CS"/>
</dbReference>
<evidence type="ECO:0000256" key="1">
    <source>
        <dbReference type="ARBA" id="ARBA00022801"/>
    </source>
</evidence>